<evidence type="ECO:0000256" key="2">
    <source>
        <dbReference type="ARBA" id="ARBA00022741"/>
    </source>
</evidence>
<dbReference type="GO" id="GO:0045892">
    <property type="term" value="P:negative regulation of DNA-templated transcription"/>
    <property type="evidence" value="ECO:0007669"/>
    <property type="project" value="InterPro"/>
</dbReference>
<evidence type="ECO:0000256" key="5">
    <source>
        <dbReference type="ARBA" id="ARBA00023125"/>
    </source>
</evidence>
<dbReference type="Pfam" id="PF03477">
    <property type="entry name" value="ATP-cone"/>
    <property type="match status" value="1"/>
</dbReference>
<reference evidence="8" key="1">
    <citation type="submission" date="2018-05" db="EMBL/GenBank/DDBJ databases">
        <authorList>
            <person name="Lanie J.A."/>
            <person name="Ng W.-L."/>
            <person name="Kazmierczak K.M."/>
            <person name="Andrzejewski T.M."/>
            <person name="Davidsen T.M."/>
            <person name="Wayne K.J."/>
            <person name="Tettelin H."/>
            <person name="Glass J.I."/>
            <person name="Rusch D."/>
            <person name="Podicherti R."/>
            <person name="Tsui H.-C.T."/>
            <person name="Winkler M.E."/>
        </authorList>
    </citation>
    <scope>NUCLEOTIDE SEQUENCE</scope>
</reference>
<dbReference type="GO" id="GO:0008270">
    <property type="term" value="F:zinc ion binding"/>
    <property type="evidence" value="ECO:0007669"/>
    <property type="project" value="InterPro"/>
</dbReference>
<keyword evidence="6" id="KW-0804">Transcription</keyword>
<evidence type="ECO:0000313" key="8">
    <source>
        <dbReference type="EMBL" id="SVA31512.1"/>
    </source>
</evidence>
<dbReference type="AlphaFoldDB" id="A0A381UTK7"/>
<keyword evidence="5" id="KW-0238">DNA-binding</keyword>
<keyword evidence="3" id="KW-0067">ATP-binding</keyword>
<organism evidence="8">
    <name type="scientific">marine metagenome</name>
    <dbReference type="NCBI Taxonomy" id="408172"/>
    <lineage>
        <taxon>unclassified sequences</taxon>
        <taxon>metagenomes</taxon>
        <taxon>ecological metagenomes</taxon>
    </lineage>
</organism>
<evidence type="ECO:0000259" key="7">
    <source>
        <dbReference type="PROSITE" id="PS51161"/>
    </source>
</evidence>
<evidence type="ECO:0000256" key="6">
    <source>
        <dbReference type="ARBA" id="ARBA00023163"/>
    </source>
</evidence>
<dbReference type="InterPro" id="IPR003796">
    <property type="entry name" value="RNR_NrdR-like"/>
</dbReference>
<dbReference type="GO" id="GO:0005524">
    <property type="term" value="F:ATP binding"/>
    <property type="evidence" value="ECO:0007669"/>
    <property type="project" value="UniProtKB-KW"/>
</dbReference>
<dbReference type="Pfam" id="PF22811">
    <property type="entry name" value="Zn_ribbon_NrdR"/>
    <property type="match status" value="1"/>
</dbReference>
<evidence type="ECO:0000256" key="4">
    <source>
        <dbReference type="ARBA" id="ARBA00023015"/>
    </source>
</evidence>
<dbReference type="NCBIfam" id="TIGR00244">
    <property type="entry name" value="transcriptional regulator NrdR"/>
    <property type="match status" value="1"/>
</dbReference>
<keyword evidence="2" id="KW-0547">Nucleotide-binding</keyword>
<dbReference type="GO" id="GO:0003677">
    <property type="term" value="F:DNA binding"/>
    <property type="evidence" value="ECO:0007669"/>
    <property type="project" value="UniProtKB-KW"/>
</dbReference>
<protein>
    <recommendedName>
        <fullName evidence="7">ATP-cone domain-containing protein</fullName>
    </recommendedName>
</protein>
<dbReference type="PANTHER" id="PTHR30455">
    <property type="entry name" value="TRANSCRIPTIONAL REPRESSOR NRDR"/>
    <property type="match status" value="1"/>
</dbReference>
<sequence>MLCPFCKEKDTSVVDSRSTEDGTAIRRRRLCGCERKERFTTFERVQFQELTVIKSSGKRAPFDRDKISKSIRIAVRKRPLDSDTIEKFISKIVRNLEGLGESEIPTSTIGKFIMDGLSNLDQVAYVRFASVYKNFKEAKDFEQFVGNLNEYKSE</sequence>
<keyword evidence="1" id="KW-0678">Repressor</keyword>
<dbReference type="InterPro" id="IPR005144">
    <property type="entry name" value="ATP-cone_dom"/>
</dbReference>
<gene>
    <name evidence="8" type="ORF">METZ01_LOCUS84366</name>
</gene>
<name>A0A381UTK7_9ZZZZ</name>
<proteinExistence type="inferred from homology"/>
<keyword evidence="4" id="KW-0805">Transcription regulation</keyword>
<dbReference type="PANTHER" id="PTHR30455:SF2">
    <property type="entry name" value="TRANSCRIPTIONAL REPRESSOR NRDR"/>
    <property type="match status" value="1"/>
</dbReference>
<dbReference type="InterPro" id="IPR055173">
    <property type="entry name" value="NrdR-like_N"/>
</dbReference>
<feature type="domain" description="ATP-cone" evidence="7">
    <location>
        <begin position="50"/>
        <end position="140"/>
    </location>
</feature>
<dbReference type="HAMAP" id="MF_00440">
    <property type="entry name" value="NrdR"/>
    <property type="match status" value="1"/>
</dbReference>
<evidence type="ECO:0000256" key="3">
    <source>
        <dbReference type="ARBA" id="ARBA00022840"/>
    </source>
</evidence>
<dbReference type="PROSITE" id="PS51161">
    <property type="entry name" value="ATP_CONE"/>
    <property type="match status" value="1"/>
</dbReference>
<evidence type="ECO:0000256" key="1">
    <source>
        <dbReference type="ARBA" id="ARBA00022491"/>
    </source>
</evidence>
<dbReference type="EMBL" id="UINC01007118">
    <property type="protein sequence ID" value="SVA31512.1"/>
    <property type="molecule type" value="Genomic_DNA"/>
</dbReference>
<accession>A0A381UTK7</accession>